<keyword evidence="4" id="KW-0472">Membrane</keyword>
<dbReference type="HOGENOM" id="CLU_036074_3_1_6"/>
<dbReference type="AlphaFoldDB" id="I2BC93"/>
<evidence type="ECO:0000259" key="5">
    <source>
        <dbReference type="Pfam" id="PF23914"/>
    </source>
</evidence>
<keyword evidence="1" id="KW-0677">Repeat</keyword>
<organism evidence="6 7">
    <name type="scientific">Shimwellia blattae (strain ATCC 29907 / DSM 4481 / JCM 1650 / NBRC 105725 / CDC 9005-74)</name>
    <name type="common">Escherichia blattae</name>
    <dbReference type="NCBI Taxonomy" id="630626"/>
    <lineage>
        <taxon>Bacteria</taxon>
        <taxon>Pseudomonadati</taxon>
        <taxon>Pseudomonadota</taxon>
        <taxon>Gammaproteobacteria</taxon>
        <taxon>Enterobacterales</taxon>
        <taxon>Enterobacteriaceae</taxon>
        <taxon>Shimwellia</taxon>
    </lineage>
</organism>
<dbReference type="SUPFAM" id="SSF48452">
    <property type="entry name" value="TPR-like"/>
    <property type="match status" value="1"/>
</dbReference>
<feature type="transmembrane region" description="Helical" evidence="4">
    <location>
        <begin position="7"/>
        <end position="26"/>
    </location>
</feature>
<keyword evidence="4" id="KW-1133">Transmembrane helix</keyword>
<dbReference type="Proteomes" id="UP000001955">
    <property type="component" value="Chromosome"/>
</dbReference>
<dbReference type="EMBL" id="CP001560">
    <property type="protein sequence ID" value="AFJ48147.1"/>
    <property type="molecule type" value="Genomic_DNA"/>
</dbReference>
<evidence type="ECO:0000256" key="4">
    <source>
        <dbReference type="SAM" id="Phobius"/>
    </source>
</evidence>
<keyword evidence="3" id="KW-0802">TPR repeat</keyword>
<dbReference type="STRING" id="630626.EBL_c30770"/>
<dbReference type="PANTHER" id="PTHR47870">
    <property type="entry name" value="CYTOCHROME C-TYPE BIOGENESIS PROTEIN CCMH"/>
    <property type="match status" value="1"/>
</dbReference>
<keyword evidence="4" id="KW-0812">Transmembrane</keyword>
<keyword evidence="7" id="KW-1185">Reference proteome</keyword>
<name>I2BC93_SHIBC</name>
<dbReference type="OrthoDB" id="9776053at2"/>
<dbReference type="InterPro" id="IPR011990">
    <property type="entry name" value="TPR-like_helical_dom_sf"/>
</dbReference>
<reference evidence="6 7" key="1">
    <citation type="journal article" date="2012" name="J. Bacteriol.">
        <title>Complete genome sequence of the B12-producing Shimwellia blattae strain DSM 4481, isolated from a cockroach.</title>
        <authorList>
            <person name="Brzuszkiewicz E."/>
            <person name="Waschkowitz T."/>
            <person name="Wiezer A."/>
            <person name="Daniel R."/>
        </authorList>
    </citation>
    <scope>NUCLEOTIDE SEQUENCE [LARGE SCALE GENOMIC DNA]</scope>
    <source>
        <strain evidence="7">ATCC 29907 / DSM 4481 / JCM 1650 / NBRC 105725 / CDC 9005-74</strain>
    </source>
</reference>
<evidence type="ECO:0000256" key="1">
    <source>
        <dbReference type="ARBA" id="ARBA00022737"/>
    </source>
</evidence>
<feature type="domain" description="Cytochrome c-type biogenesis protein H TPR" evidence="5">
    <location>
        <begin position="44"/>
        <end position="156"/>
    </location>
</feature>
<evidence type="ECO:0000256" key="3">
    <source>
        <dbReference type="ARBA" id="ARBA00022803"/>
    </source>
</evidence>
<dbReference type="eggNOG" id="COG4235">
    <property type="taxonomic scope" value="Bacteria"/>
</dbReference>
<accession>K6UXA2</accession>
<protein>
    <submittedName>
        <fullName evidence="6">Formate-dependent nitrite reductase complex NrfG subunit</fullName>
    </submittedName>
</protein>
<dbReference type="InterPro" id="IPR051263">
    <property type="entry name" value="C-type_cytochrome_biogenesis"/>
</dbReference>
<dbReference type="PANTHER" id="PTHR47870:SF1">
    <property type="entry name" value="CYTOCHROME C-TYPE BIOGENESIS PROTEIN CCMH"/>
    <property type="match status" value="1"/>
</dbReference>
<proteinExistence type="predicted"/>
<accession>I2BC93</accession>
<dbReference type="Pfam" id="PF23914">
    <property type="entry name" value="TPR_CcmH_CycH"/>
    <property type="match status" value="1"/>
</dbReference>
<dbReference type="Gene3D" id="1.25.40.10">
    <property type="entry name" value="Tetratricopeptide repeat domain"/>
    <property type="match status" value="1"/>
</dbReference>
<dbReference type="KEGG" id="ebt:EBL_c30770"/>
<evidence type="ECO:0000256" key="2">
    <source>
        <dbReference type="ARBA" id="ARBA00022748"/>
    </source>
</evidence>
<evidence type="ECO:0000313" key="6">
    <source>
        <dbReference type="EMBL" id="AFJ48147.1"/>
    </source>
</evidence>
<evidence type="ECO:0000313" key="7">
    <source>
        <dbReference type="Proteomes" id="UP000001955"/>
    </source>
</evidence>
<dbReference type="GO" id="GO:0017004">
    <property type="term" value="P:cytochrome complex assembly"/>
    <property type="evidence" value="ECO:0007669"/>
    <property type="project" value="UniProtKB-KW"/>
</dbReference>
<keyword evidence="2" id="KW-0201">Cytochrome c-type biogenesis</keyword>
<sequence length="188" mass="21106">MGKRWRCVFRGAAVMLVAGYLLVPRWQAVRQEQQRLMTPADELAGLQQKIQADPQNGALWALLGEYYLWRNAYGPALQAYRQALNTGEAPAQYYAALATVLYYQAGQQMTPAARTMLNRALELDPQEVTALMLQASSAFMQADYPQAIVLWQQILDTHSARINSRQIVDAINMARLMSTAQPAQSRTD</sequence>
<gene>
    <name evidence="6" type="primary">nrfG</name>
    <name evidence="6" type="ordered locus">EBL_c30770</name>
</gene>
<dbReference type="InterPro" id="IPR056413">
    <property type="entry name" value="TPR_CcmH_CycH"/>
</dbReference>